<proteinExistence type="predicted"/>
<dbReference type="Gene3D" id="3.30.710.10">
    <property type="entry name" value="Potassium Channel Kv1.1, Chain A"/>
    <property type="match status" value="1"/>
</dbReference>
<comment type="caution">
    <text evidence="3">The sequence shown here is derived from an EMBL/GenBank/DDBJ whole genome shotgun (WGS) entry which is preliminary data.</text>
</comment>
<dbReference type="SUPFAM" id="SSF54695">
    <property type="entry name" value="POZ domain"/>
    <property type="match status" value="1"/>
</dbReference>
<dbReference type="Pfam" id="PF00651">
    <property type="entry name" value="BTB"/>
    <property type="match status" value="1"/>
</dbReference>
<dbReference type="PROSITE" id="PS50097">
    <property type="entry name" value="BTB"/>
    <property type="match status" value="1"/>
</dbReference>
<dbReference type="EMBL" id="JANAWD010000401">
    <property type="protein sequence ID" value="KAJ3480016.1"/>
    <property type="molecule type" value="Genomic_DNA"/>
</dbReference>
<organism evidence="3 4">
    <name type="scientific">Meripilus lineatus</name>
    <dbReference type="NCBI Taxonomy" id="2056292"/>
    <lineage>
        <taxon>Eukaryota</taxon>
        <taxon>Fungi</taxon>
        <taxon>Dikarya</taxon>
        <taxon>Basidiomycota</taxon>
        <taxon>Agaricomycotina</taxon>
        <taxon>Agaricomycetes</taxon>
        <taxon>Polyporales</taxon>
        <taxon>Meripilaceae</taxon>
        <taxon>Meripilus</taxon>
    </lineage>
</organism>
<dbReference type="InterPro" id="IPR011333">
    <property type="entry name" value="SKP1/BTB/POZ_sf"/>
</dbReference>
<evidence type="ECO:0000259" key="2">
    <source>
        <dbReference type="PROSITE" id="PS50097"/>
    </source>
</evidence>
<dbReference type="AlphaFoldDB" id="A0AAD5YBT6"/>
<evidence type="ECO:0000313" key="4">
    <source>
        <dbReference type="Proteomes" id="UP001212997"/>
    </source>
</evidence>
<dbReference type="InterPro" id="IPR000210">
    <property type="entry name" value="BTB/POZ_dom"/>
</dbReference>
<name>A0AAD5YBT6_9APHY</name>
<dbReference type="Proteomes" id="UP001212997">
    <property type="component" value="Unassembled WGS sequence"/>
</dbReference>
<keyword evidence="4" id="KW-1185">Reference proteome</keyword>
<evidence type="ECO:0000313" key="3">
    <source>
        <dbReference type="EMBL" id="KAJ3480016.1"/>
    </source>
</evidence>
<evidence type="ECO:0000256" key="1">
    <source>
        <dbReference type="SAM" id="MobiDB-lite"/>
    </source>
</evidence>
<feature type="domain" description="BTB" evidence="2">
    <location>
        <begin position="24"/>
        <end position="86"/>
    </location>
</feature>
<protein>
    <recommendedName>
        <fullName evidence="2">BTB domain-containing protein</fullName>
    </recommendedName>
</protein>
<accession>A0AAD5YBT6</accession>
<dbReference type="SMART" id="SM00225">
    <property type="entry name" value="BTB"/>
    <property type="match status" value="1"/>
</dbReference>
<gene>
    <name evidence="3" type="ORF">NLI96_g8648</name>
</gene>
<dbReference type="CDD" id="cd18186">
    <property type="entry name" value="BTB_POZ_ZBTB_KLHL-like"/>
    <property type="match status" value="1"/>
</dbReference>
<feature type="region of interest" description="Disordered" evidence="1">
    <location>
        <begin position="206"/>
        <end position="225"/>
    </location>
</feature>
<reference evidence="3" key="1">
    <citation type="submission" date="2022-07" db="EMBL/GenBank/DDBJ databases">
        <title>Genome Sequence of Physisporinus lineatus.</title>
        <authorList>
            <person name="Buettner E."/>
        </authorList>
    </citation>
    <scope>NUCLEOTIDE SEQUENCE</scope>
    <source>
        <strain evidence="3">VT162</strain>
    </source>
</reference>
<sequence length="413" mass="46199">MIEDLSSEIPAHTVATYPFDDTCADVILRTSDNIDFYVYKIVLALASPFFKDMFSLIQPTSTNESHHIVPFTESGSTIEHILQLVYPISEPPPPTTLNMVDNVLEASIKYQIEKTTAKMKQALLTFVDSEPVAVFAIACRLMLEDEAMVAARACWRAAGMMGSNHPGHVFSSAQSSGFPQEMERISAGPYFRLLRYVKNRDESAPFHLQPPPASGIPAEDGGTPPSSWRGTGADVILESRDGIQLPAHMNILSLVSAGEMLGKGDNRVSAEGGLPIIRLDEEFTAIRTLLRLCYPFPEDGGLIDLQHLARIMATKYNIPKAASLAQDLMGRQMEENPLRVYLIAKEYGWETEVKTATRECTNMVDSERFYGMYAPEMETCSARVYYDLLECCLRERVTLIRRKRYEKLRHAIS</sequence>